<comment type="caution">
    <text evidence="11">The sequence shown here is derived from an EMBL/GenBank/DDBJ whole genome shotgun (WGS) entry which is preliminary data.</text>
</comment>
<keyword evidence="5 7" id="KW-0694">RNA-binding</keyword>
<feature type="region of interest" description="Disordered" evidence="9">
    <location>
        <begin position="679"/>
        <end position="717"/>
    </location>
</feature>
<evidence type="ECO:0000256" key="3">
    <source>
        <dbReference type="ARBA" id="ARBA00022801"/>
    </source>
</evidence>
<dbReference type="RefSeq" id="WP_277868028.1">
    <property type="nucleotide sequence ID" value="NZ_JAKKUT010000008.1"/>
</dbReference>
<reference evidence="11" key="2">
    <citation type="submission" date="2022-01" db="EMBL/GenBank/DDBJ databases">
        <authorList>
            <person name="Zivanovic Y."/>
            <person name="Moreira D."/>
            <person name="Lopez-Garcia P."/>
        </authorList>
    </citation>
    <scope>NUCLEOTIDE SEQUENCE</scope>
    <source>
        <strain evidence="11">G9</strain>
    </source>
</reference>
<feature type="compositionally biased region" description="Polar residues" evidence="9">
    <location>
        <begin position="706"/>
        <end position="716"/>
    </location>
</feature>
<evidence type="ECO:0000256" key="5">
    <source>
        <dbReference type="ARBA" id="ARBA00022884"/>
    </source>
</evidence>
<dbReference type="InterPro" id="IPR036063">
    <property type="entry name" value="Smr_dom_sf"/>
</dbReference>
<dbReference type="NCBIfam" id="TIGR01069">
    <property type="entry name" value="mutS2"/>
    <property type="match status" value="1"/>
</dbReference>
<comment type="function">
    <text evidence="7">Endonuclease that is involved in the suppression of homologous recombination and thus may have a key role in the control of bacterial genetic diversity.</text>
</comment>
<accession>A0ABT6F2P5</accession>
<evidence type="ECO:0000313" key="11">
    <source>
        <dbReference type="EMBL" id="MDG2992102.1"/>
    </source>
</evidence>
<dbReference type="GO" id="GO:0004519">
    <property type="term" value="F:endonuclease activity"/>
    <property type="evidence" value="ECO:0007669"/>
    <property type="project" value="UniProtKB-KW"/>
</dbReference>
<gene>
    <name evidence="7" type="primary">mutS2</name>
    <name evidence="7" type="synonym">rqcU</name>
    <name evidence="11" type="ORF">L3556_14350</name>
</gene>
<dbReference type="PIRSF" id="PIRSF005814">
    <property type="entry name" value="MutS_YshD"/>
    <property type="match status" value="1"/>
</dbReference>
<dbReference type="Proteomes" id="UP001154265">
    <property type="component" value="Unassembled WGS sequence"/>
</dbReference>
<evidence type="ECO:0000256" key="6">
    <source>
        <dbReference type="ARBA" id="ARBA00023125"/>
    </source>
</evidence>
<reference evidence="11" key="1">
    <citation type="journal article" date="2022" name="Genome Biol. Evol.">
        <title>A New Gene Family Diagnostic for Intracellular Biomineralization of Amorphous Ca Carbonates by Cyanobacteria.</title>
        <authorList>
            <person name="Benzerara K."/>
            <person name="Duprat E."/>
            <person name="Bitard-Feildel T."/>
            <person name="Caumes G."/>
            <person name="Cassier-Chauvat C."/>
            <person name="Chauvat F."/>
            <person name="Dezi M."/>
            <person name="Diop S.I."/>
            <person name="Gaschignard G."/>
            <person name="Gorgen S."/>
            <person name="Gugger M."/>
            <person name="Lopez-Garcia P."/>
            <person name="Millet M."/>
            <person name="Skouri-Panet F."/>
            <person name="Moreira D."/>
            <person name="Callebaut I."/>
        </authorList>
    </citation>
    <scope>NUCLEOTIDE SEQUENCE</scope>
    <source>
        <strain evidence="11">G9</strain>
    </source>
</reference>
<evidence type="ECO:0000256" key="4">
    <source>
        <dbReference type="ARBA" id="ARBA00022840"/>
    </source>
</evidence>
<sequence length="799" mass="88445">MTIGKSLERLEWPRLCEHLATFATTKRAVLSLQEGGDLPQTQAESQVLLTQTQEIVCLETEFYTHLDFSGIADIDASLHRGERGGILTGEELLAIARTLGTARHLRRQIASYPVLEALNTLVDGLRTHPELEQEIHHCITDQGQVSDRASDVLAQLRQQQRQVRQQIQGALQHIIQRRSQALQDNVITQRGDRYVLAVKAQQKDAVPGLVHDSSASGATLYIEPQSTVDLNNRLGQFIREEDIEATRIRQQLSQSISAVSPDIWHLLTVVTALDRATARARYSLWLGGHPPRFSSDQEPICLRYLRHPLLLWQEQHEQGQTVVPIDLLIDPAIRVVTLTGPNTGGKTATLKALGLAALMAKAGLFIPAKEPVELPWFQGIWADIGDEQSLEQSLSTFSGHIRSISDILEQLEVGSQLNLVLLDEVGAGTDPSEGTALAIALLRYLADHAHLTLATTHFGELKALKYQDPRFENASVEFDQDTLGPTYRLLWGIPGQSNALAIARRLGLKPEIIEAATTRLDPEGDQVNQVIAGLVSQRQRQMAKADAAATLLRETEALHQELIRKAQYLQEREQRLRQQQETDVRTSITQAQAEIAQVIRTLQQGPQTAAAAEEAHRALSQISDRAIPPPPSPGFQPHVGDRVRLPQWQQTGEIIDLNQSGDLVVRLGQLKLTVPPTAVESLSGEKVTPPNTPSPKTPRKPAQAPSALTSTPTSQVPLIRSDRKTLDLRGKRVHEAEMLLDEALNQATDILWIIHGHGTGKLRNFVQEFLKHHPSVHHYHFGDREDGGKGVTIAHVRFS</sequence>
<dbReference type="PANTHER" id="PTHR48466">
    <property type="entry name" value="OS10G0509000 PROTEIN-RELATED"/>
    <property type="match status" value="1"/>
</dbReference>
<dbReference type="InterPro" id="IPR005747">
    <property type="entry name" value="MutS2"/>
</dbReference>
<feature type="coiled-coil region" evidence="8">
    <location>
        <begin position="552"/>
        <end position="579"/>
    </location>
</feature>
<dbReference type="SUPFAM" id="SSF160443">
    <property type="entry name" value="SMR domain-like"/>
    <property type="match status" value="1"/>
</dbReference>
<proteinExistence type="inferred from homology"/>
<name>A0ABT6F2P5_9SYNE</name>
<keyword evidence="3 7" id="KW-0378">Hydrolase</keyword>
<dbReference type="Gene3D" id="3.30.1370.110">
    <property type="match status" value="1"/>
</dbReference>
<dbReference type="PROSITE" id="PS50828">
    <property type="entry name" value="SMR"/>
    <property type="match status" value="1"/>
</dbReference>
<keyword evidence="8" id="KW-0175">Coiled coil</keyword>
<dbReference type="Pfam" id="PF01713">
    <property type="entry name" value="Smr"/>
    <property type="match status" value="1"/>
</dbReference>
<organism evidence="11 12">
    <name type="scientific">Candidatus Synechococcus calcipolaris G9</name>
    <dbReference type="NCBI Taxonomy" id="1497997"/>
    <lineage>
        <taxon>Bacteria</taxon>
        <taxon>Bacillati</taxon>
        <taxon>Cyanobacteriota</taxon>
        <taxon>Cyanophyceae</taxon>
        <taxon>Synechococcales</taxon>
        <taxon>Synechococcaceae</taxon>
        <taxon>Synechococcus</taxon>
    </lineage>
</organism>
<dbReference type="EC" id="3.1.-.-" evidence="7"/>
<dbReference type="EMBL" id="JAKKUT010000008">
    <property type="protein sequence ID" value="MDG2992102.1"/>
    <property type="molecule type" value="Genomic_DNA"/>
</dbReference>
<evidence type="ECO:0000256" key="9">
    <source>
        <dbReference type="SAM" id="MobiDB-lite"/>
    </source>
</evidence>
<evidence type="ECO:0000313" key="12">
    <source>
        <dbReference type="Proteomes" id="UP001154265"/>
    </source>
</evidence>
<comment type="similarity">
    <text evidence="7">Belongs to the DNA mismatch repair MutS family. MutS2 subfamily.</text>
</comment>
<dbReference type="InterPro" id="IPR046893">
    <property type="entry name" value="MSSS"/>
</dbReference>
<dbReference type="SMART" id="SM00534">
    <property type="entry name" value="MUTSac"/>
    <property type="match status" value="1"/>
</dbReference>
<evidence type="ECO:0000259" key="10">
    <source>
        <dbReference type="PROSITE" id="PS50828"/>
    </source>
</evidence>
<dbReference type="SUPFAM" id="SSF48334">
    <property type="entry name" value="DNA repair protein MutS, domain III"/>
    <property type="match status" value="1"/>
</dbReference>
<dbReference type="EC" id="3.6.4.-" evidence="7"/>
<dbReference type="Pfam" id="PF20297">
    <property type="entry name" value="MSSS"/>
    <property type="match status" value="1"/>
</dbReference>
<comment type="function">
    <text evidence="7">Acts as a ribosome collision sensor, splitting the ribosome into its 2 subunits. Detects stalled/collided 70S ribosomes which it binds and splits by an ATP-hydrolysis driven conformational change. Acts upstream of the ribosome quality control system (RQC), a ribosome-associated complex that mediates the extraction of incompletely synthesized nascent chains from stalled ribosomes and their subsequent degradation. Probably generates substrates for RQC.</text>
</comment>
<keyword evidence="2 7" id="KW-0547">Nucleotide-binding</keyword>
<feature type="binding site" evidence="7">
    <location>
        <begin position="340"/>
        <end position="347"/>
    </location>
    <ligand>
        <name>ATP</name>
        <dbReference type="ChEBI" id="CHEBI:30616"/>
    </ligand>
</feature>
<evidence type="ECO:0000256" key="1">
    <source>
        <dbReference type="ARBA" id="ARBA00022730"/>
    </source>
</evidence>
<dbReference type="InterPro" id="IPR045076">
    <property type="entry name" value="MutS"/>
</dbReference>
<dbReference type="Gene3D" id="3.40.50.300">
    <property type="entry name" value="P-loop containing nucleotide triphosphate hydrolases"/>
    <property type="match status" value="1"/>
</dbReference>
<keyword evidence="1 7" id="KW-0699">rRNA-binding</keyword>
<evidence type="ECO:0000256" key="7">
    <source>
        <dbReference type="HAMAP-Rule" id="MF_00092"/>
    </source>
</evidence>
<evidence type="ECO:0000256" key="2">
    <source>
        <dbReference type="ARBA" id="ARBA00022741"/>
    </source>
</evidence>
<dbReference type="SMART" id="SM00533">
    <property type="entry name" value="MUTSd"/>
    <property type="match status" value="1"/>
</dbReference>
<keyword evidence="6 7" id="KW-0238">DNA-binding</keyword>
<keyword evidence="7" id="KW-0540">Nuclease</keyword>
<evidence type="ECO:0000256" key="8">
    <source>
        <dbReference type="SAM" id="Coils"/>
    </source>
</evidence>
<protein>
    <recommendedName>
        <fullName evidence="7">Endonuclease MutS2</fullName>
        <ecNumber evidence="7">3.1.-.-</ecNumber>
    </recommendedName>
    <alternativeName>
        <fullName evidence="7">Ribosome-associated protein quality control-upstream factor</fullName>
        <shortName evidence="7">RQC-upstream factor</shortName>
        <shortName evidence="7">RqcU</shortName>
        <ecNumber evidence="7">3.6.4.-</ecNumber>
    </alternativeName>
</protein>
<comment type="subunit">
    <text evidence="7">Homodimer. Binds to stalled ribosomes, contacting rRNA.</text>
</comment>
<keyword evidence="12" id="KW-1185">Reference proteome</keyword>
<keyword evidence="4 7" id="KW-0067">ATP-binding</keyword>
<feature type="coiled-coil region" evidence="8">
    <location>
        <begin position="146"/>
        <end position="173"/>
    </location>
</feature>
<dbReference type="PANTHER" id="PTHR48466:SF2">
    <property type="entry name" value="OS10G0509000 PROTEIN"/>
    <property type="match status" value="1"/>
</dbReference>
<dbReference type="InterPro" id="IPR002625">
    <property type="entry name" value="Smr_dom"/>
</dbReference>
<feature type="domain" description="Smr" evidence="10">
    <location>
        <begin position="726"/>
        <end position="797"/>
    </location>
</feature>
<dbReference type="HAMAP" id="MF_00092">
    <property type="entry name" value="MutS2"/>
    <property type="match status" value="1"/>
</dbReference>
<dbReference type="InterPro" id="IPR027417">
    <property type="entry name" value="P-loop_NTPase"/>
</dbReference>
<dbReference type="InterPro" id="IPR007696">
    <property type="entry name" value="DNA_mismatch_repair_MutS_core"/>
</dbReference>
<keyword evidence="7 11" id="KW-0255">Endonuclease</keyword>
<dbReference type="InterPro" id="IPR036187">
    <property type="entry name" value="DNA_mismatch_repair_MutS_sf"/>
</dbReference>
<dbReference type="InterPro" id="IPR000432">
    <property type="entry name" value="DNA_mismatch_repair_MutS_C"/>
</dbReference>
<dbReference type="Pfam" id="PF00488">
    <property type="entry name" value="MutS_V"/>
    <property type="match status" value="1"/>
</dbReference>
<dbReference type="SUPFAM" id="SSF52540">
    <property type="entry name" value="P-loop containing nucleoside triphosphate hydrolases"/>
    <property type="match status" value="1"/>
</dbReference>
<dbReference type="SMART" id="SM00463">
    <property type="entry name" value="SMR"/>
    <property type="match status" value="1"/>
</dbReference>